<keyword evidence="1" id="KW-0472">Membrane</keyword>
<dbReference type="AlphaFoldDB" id="A0A944GY03"/>
<feature type="transmembrane region" description="Helical" evidence="1">
    <location>
        <begin position="133"/>
        <end position="154"/>
    </location>
</feature>
<dbReference type="EMBL" id="QTKX01000003">
    <property type="protein sequence ID" value="MBS8266437.1"/>
    <property type="molecule type" value="Genomic_DNA"/>
</dbReference>
<keyword evidence="1" id="KW-0812">Transmembrane</keyword>
<gene>
    <name evidence="2" type="ORF">DYI25_18615</name>
</gene>
<feature type="transmembrane region" description="Helical" evidence="1">
    <location>
        <begin position="6"/>
        <end position="22"/>
    </location>
</feature>
<evidence type="ECO:0000256" key="1">
    <source>
        <dbReference type="SAM" id="Phobius"/>
    </source>
</evidence>
<keyword evidence="3" id="KW-1185">Reference proteome</keyword>
<proteinExistence type="predicted"/>
<evidence type="ECO:0000313" key="3">
    <source>
        <dbReference type="Proteomes" id="UP000761411"/>
    </source>
</evidence>
<accession>A0A944GY03</accession>
<reference evidence="2 3" key="1">
    <citation type="journal article" date="2021" name="Microorganisms">
        <title>Bacterial Dimethylsulfoniopropionate Biosynthesis in the East China Sea.</title>
        <authorList>
            <person name="Liu J."/>
            <person name="Zhang Y."/>
            <person name="Liu J."/>
            <person name="Zhong H."/>
            <person name="Williams B.T."/>
            <person name="Zheng Y."/>
            <person name="Curson A.R.J."/>
            <person name="Sun C."/>
            <person name="Sun H."/>
            <person name="Song D."/>
            <person name="Wagner Mackenzie B."/>
            <person name="Bermejo Martinez A."/>
            <person name="Todd J.D."/>
            <person name="Zhang X.H."/>
        </authorList>
    </citation>
    <scope>NUCLEOTIDE SEQUENCE [LARGE SCALE GENOMIC DNA]</scope>
    <source>
        <strain evidence="2 3">ESS08</strain>
    </source>
</reference>
<feature type="transmembrane region" description="Helical" evidence="1">
    <location>
        <begin position="29"/>
        <end position="50"/>
    </location>
</feature>
<dbReference type="Proteomes" id="UP000761411">
    <property type="component" value="Unassembled WGS sequence"/>
</dbReference>
<keyword evidence="1" id="KW-1133">Transmembrane helix</keyword>
<feature type="transmembrane region" description="Helical" evidence="1">
    <location>
        <begin position="70"/>
        <end position="87"/>
    </location>
</feature>
<evidence type="ECO:0000313" key="2">
    <source>
        <dbReference type="EMBL" id="MBS8266437.1"/>
    </source>
</evidence>
<comment type="caution">
    <text evidence="2">The sequence shown here is derived from an EMBL/GenBank/DDBJ whole genome shotgun (WGS) entry which is preliminary data.</text>
</comment>
<organism evidence="2 3">
    <name type="scientific">Mesobacillus boroniphilus</name>
    <dbReference type="NCBI Taxonomy" id="308892"/>
    <lineage>
        <taxon>Bacteria</taxon>
        <taxon>Bacillati</taxon>
        <taxon>Bacillota</taxon>
        <taxon>Bacilli</taxon>
        <taxon>Bacillales</taxon>
        <taxon>Bacillaceae</taxon>
        <taxon>Mesobacillus</taxon>
    </lineage>
</organism>
<name>A0A944GY03_9BACI</name>
<protein>
    <submittedName>
        <fullName evidence="2">Uncharacterized protein</fullName>
    </submittedName>
</protein>
<feature type="transmembrane region" description="Helical" evidence="1">
    <location>
        <begin position="99"/>
        <end position="121"/>
    </location>
</feature>
<sequence length="161" mass="19056">MLFIFISFFSISLILLISLKFLQKRFDPFEIFILFMFNSYQCQNFFYLLSSPYDRLRVVEEHLPFWTVRLQYGIIFPALLMWVMYALRSDLKFSIKIMICFSWVAGGVLIEKILLLIGVLASHSKSWYPSIDFVMSMIVLSICILFMELLPPILRKEKVIP</sequence>